<reference evidence="1 2" key="1">
    <citation type="journal article" date="2014" name="Agronomy (Basel)">
        <title>A Draft Genome Sequence for Ensete ventricosum, the Drought-Tolerant Tree Against Hunger.</title>
        <authorList>
            <person name="Harrison J."/>
            <person name="Moore K.A."/>
            <person name="Paszkiewicz K."/>
            <person name="Jones T."/>
            <person name="Grant M."/>
            <person name="Ambacheew D."/>
            <person name="Muzemil S."/>
            <person name="Studholme D.J."/>
        </authorList>
    </citation>
    <scope>NUCLEOTIDE SEQUENCE [LARGE SCALE GENOMIC DNA]</scope>
</reference>
<comment type="caution">
    <text evidence="1">The sequence shown here is derived from an EMBL/GenBank/DDBJ whole genome shotgun (WGS) entry which is preliminary data.</text>
</comment>
<evidence type="ECO:0000313" key="1">
    <source>
        <dbReference type="EMBL" id="RRT85070.1"/>
    </source>
</evidence>
<dbReference type="PANTHER" id="PTHR46672">
    <property type="entry name" value="OS08G0495500 PROTEIN-RELATED"/>
    <property type="match status" value="1"/>
</dbReference>
<dbReference type="EMBL" id="AMZH03000183">
    <property type="protein sequence ID" value="RRT85070.1"/>
    <property type="molecule type" value="Genomic_DNA"/>
</dbReference>
<accession>A0A427B969</accession>
<protein>
    <submittedName>
        <fullName evidence="1">Uncharacterized protein</fullName>
    </submittedName>
</protein>
<dbReference type="AlphaFoldDB" id="A0A427B969"/>
<gene>
    <name evidence="1" type="ORF">B296_00003483</name>
</gene>
<evidence type="ECO:0000313" key="2">
    <source>
        <dbReference type="Proteomes" id="UP000287651"/>
    </source>
</evidence>
<dbReference type="PANTHER" id="PTHR46672:SF1">
    <property type="entry name" value="OS08G0103600 PROTEIN"/>
    <property type="match status" value="1"/>
</dbReference>
<sequence>MSAGVGNPSDSKVETIARLAQWRIESFGPCSYRRSDAFRLGIWNWYLSVEKNRYMHIRLFPEPCRVSKEHLPVARFVVRVFSPCTGRRPYVSPGIPHRLALHLC</sequence>
<name>A0A427B969_ENSVE</name>
<dbReference type="Proteomes" id="UP000287651">
    <property type="component" value="Unassembled WGS sequence"/>
</dbReference>
<organism evidence="1 2">
    <name type="scientific">Ensete ventricosum</name>
    <name type="common">Abyssinian banana</name>
    <name type="synonym">Musa ensete</name>
    <dbReference type="NCBI Taxonomy" id="4639"/>
    <lineage>
        <taxon>Eukaryota</taxon>
        <taxon>Viridiplantae</taxon>
        <taxon>Streptophyta</taxon>
        <taxon>Embryophyta</taxon>
        <taxon>Tracheophyta</taxon>
        <taxon>Spermatophyta</taxon>
        <taxon>Magnoliopsida</taxon>
        <taxon>Liliopsida</taxon>
        <taxon>Zingiberales</taxon>
        <taxon>Musaceae</taxon>
        <taxon>Ensete</taxon>
    </lineage>
</organism>
<proteinExistence type="predicted"/>
<dbReference type="InterPro" id="IPR044714">
    <property type="entry name" value="AtSIBP1-like"/>
</dbReference>